<evidence type="ECO:0000256" key="3">
    <source>
        <dbReference type="ARBA" id="ARBA00022741"/>
    </source>
</evidence>
<keyword evidence="11" id="KW-1185">Reference proteome</keyword>
<dbReference type="InterPro" id="IPR003439">
    <property type="entry name" value="ABC_transporter-like_ATP-bd"/>
</dbReference>
<name>A0A4R5MQB2_9SPHI</name>
<dbReference type="InterPro" id="IPR003593">
    <property type="entry name" value="AAA+_ATPase"/>
</dbReference>
<feature type="domain" description="ABC transporter" evidence="8">
    <location>
        <begin position="331"/>
        <end position="572"/>
    </location>
</feature>
<dbReference type="InterPro" id="IPR036640">
    <property type="entry name" value="ABC1_TM_sf"/>
</dbReference>
<feature type="transmembrane region" description="Helical" evidence="7">
    <location>
        <begin position="12"/>
        <end position="38"/>
    </location>
</feature>
<feature type="transmembrane region" description="Helical" evidence="7">
    <location>
        <begin position="237"/>
        <end position="260"/>
    </location>
</feature>
<dbReference type="GO" id="GO:0016887">
    <property type="term" value="F:ATP hydrolysis activity"/>
    <property type="evidence" value="ECO:0007669"/>
    <property type="project" value="InterPro"/>
</dbReference>
<accession>A0A4R5MQB2</accession>
<organism evidence="10 11">
    <name type="scientific">Pedobacter changchengzhani</name>
    <dbReference type="NCBI Taxonomy" id="2529274"/>
    <lineage>
        <taxon>Bacteria</taxon>
        <taxon>Pseudomonadati</taxon>
        <taxon>Bacteroidota</taxon>
        <taxon>Sphingobacteriia</taxon>
        <taxon>Sphingobacteriales</taxon>
        <taxon>Sphingobacteriaceae</taxon>
        <taxon>Pedobacter</taxon>
    </lineage>
</organism>
<dbReference type="PANTHER" id="PTHR43394:SF1">
    <property type="entry name" value="ATP-BINDING CASSETTE SUB-FAMILY B MEMBER 10, MITOCHONDRIAL"/>
    <property type="match status" value="1"/>
</dbReference>
<dbReference type="InterPro" id="IPR039421">
    <property type="entry name" value="Type_1_exporter"/>
</dbReference>
<dbReference type="EMBL" id="SJCY01000001">
    <property type="protein sequence ID" value="TDG38042.1"/>
    <property type="molecule type" value="Genomic_DNA"/>
</dbReference>
<dbReference type="GO" id="GO:0005524">
    <property type="term" value="F:ATP binding"/>
    <property type="evidence" value="ECO:0007669"/>
    <property type="project" value="UniProtKB-KW"/>
</dbReference>
<feature type="transmembrane region" description="Helical" evidence="7">
    <location>
        <begin position="154"/>
        <end position="172"/>
    </location>
</feature>
<evidence type="ECO:0000256" key="1">
    <source>
        <dbReference type="ARBA" id="ARBA00004651"/>
    </source>
</evidence>
<feature type="transmembrane region" description="Helical" evidence="7">
    <location>
        <begin position="50"/>
        <end position="68"/>
    </location>
</feature>
<dbReference type="OrthoDB" id="9760358at2"/>
<dbReference type="PROSITE" id="PS50893">
    <property type="entry name" value="ABC_TRANSPORTER_2"/>
    <property type="match status" value="1"/>
</dbReference>
<comment type="subcellular location">
    <subcellularLocation>
        <location evidence="1">Cell membrane</location>
        <topology evidence="1">Multi-pass membrane protein</topology>
    </subcellularLocation>
</comment>
<evidence type="ECO:0000256" key="6">
    <source>
        <dbReference type="ARBA" id="ARBA00023136"/>
    </source>
</evidence>
<dbReference type="InterPro" id="IPR011527">
    <property type="entry name" value="ABC1_TM_dom"/>
</dbReference>
<feature type="transmembrane region" description="Helical" evidence="7">
    <location>
        <begin position="126"/>
        <end position="148"/>
    </location>
</feature>
<evidence type="ECO:0000313" key="10">
    <source>
        <dbReference type="EMBL" id="TDG38042.1"/>
    </source>
</evidence>
<keyword evidence="5 7" id="KW-1133">Transmembrane helix</keyword>
<dbReference type="SMART" id="SM00382">
    <property type="entry name" value="AAA"/>
    <property type="match status" value="1"/>
</dbReference>
<proteinExistence type="predicted"/>
<dbReference type="AlphaFoldDB" id="A0A4R5MQB2"/>
<evidence type="ECO:0000313" key="11">
    <source>
        <dbReference type="Proteomes" id="UP000295668"/>
    </source>
</evidence>
<keyword evidence="2 7" id="KW-0812">Transmembrane</keyword>
<dbReference type="GO" id="GO:0005886">
    <property type="term" value="C:plasma membrane"/>
    <property type="evidence" value="ECO:0007669"/>
    <property type="project" value="UniProtKB-SubCell"/>
</dbReference>
<dbReference type="Gene3D" id="3.40.50.300">
    <property type="entry name" value="P-loop containing nucleotide triphosphate hydrolases"/>
    <property type="match status" value="1"/>
</dbReference>
<dbReference type="Proteomes" id="UP000295668">
    <property type="component" value="Unassembled WGS sequence"/>
</dbReference>
<protein>
    <submittedName>
        <fullName evidence="10">ABC transporter ATP-binding protein</fullName>
    </submittedName>
</protein>
<dbReference type="Pfam" id="PF00005">
    <property type="entry name" value="ABC_tran"/>
    <property type="match status" value="1"/>
</dbReference>
<dbReference type="SUPFAM" id="SSF52540">
    <property type="entry name" value="P-loop containing nucleoside triphosphate hydrolases"/>
    <property type="match status" value="1"/>
</dbReference>
<sequence>MLQLLWLSGKKTAIINITIQFLLSLLPIATLYCIKLLIEYLVKPEIAFDKIAEIIILFGISQLLFSIVNQYNTYITGLYQQKLTDHLSLQVLDKAIAVDYEYYENPDYHDNLHLAQQQSVYKASQLLSNFNALLLNSLSLLFLLSFFISLNSLFGLLFLLLSVPLACIKWYSGYATLRMEQKFAPLEREANYLHQVVTGLNFAKEVRLFDFGTSFIKKFRAIRSHIYNSKKGLQSKLMIYSLFAEAAEIIVMALIFGFLAKSVWEKTITLSVFVIYLQGFQRLQTTSRGFLQAIVQVFQQRLFLKDLFSFLNLPAKNLSGSSSFPMVEVGLSIKNLSFKYPQTEKLVLKDVSINCKPGQIIAIVGENGSGKTTLVKLLAKLYTLQTGAIFIDEVSVNEIEEKEYRLKTAFLFQDFERYFFSVQDNITFDKNGGDEDTNARVKKAAISSGADTFIQHLTNGYDTRLGRTFQNSEQLSGGQWQKLALARVFYKDAELVVLDEPTSAIDPEAEFELFKHIKEIALNKMVILVSHRLYNLKMASHIYVMHEGNVAEEGSFDQLIENDGLFKKLYDLQKL</sequence>
<gene>
    <name evidence="10" type="ORF">EZJ43_00900</name>
</gene>
<evidence type="ECO:0000256" key="5">
    <source>
        <dbReference type="ARBA" id="ARBA00022989"/>
    </source>
</evidence>
<evidence type="ECO:0000256" key="7">
    <source>
        <dbReference type="SAM" id="Phobius"/>
    </source>
</evidence>
<dbReference type="GO" id="GO:0015421">
    <property type="term" value="F:ABC-type oligopeptide transporter activity"/>
    <property type="evidence" value="ECO:0007669"/>
    <property type="project" value="TreeGrafter"/>
</dbReference>
<feature type="domain" description="ABC transmembrane type-1" evidence="9">
    <location>
        <begin position="14"/>
        <end position="299"/>
    </location>
</feature>
<evidence type="ECO:0000259" key="9">
    <source>
        <dbReference type="PROSITE" id="PS50929"/>
    </source>
</evidence>
<evidence type="ECO:0000256" key="4">
    <source>
        <dbReference type="ARBA" id="ARBA00022840"/>
    </source>
</evidence>
<dbReference type="SUPFAM" id="SSF90123">
    <property type="entry name" value="ABC transporter transmembrane region"/>
    <property type="match status" value="1"/>
</dbReference>
<keyword evidence="4 10" id="KW-0067">ATP-binding</keyword>
<reference evidence="10 11" key="1">
    <citation type="submission" date="2019-02" db="EMBL/GenBank/DDBJ databases">
        <title>Pedobacter sp. nov., a novel speices isolated from soil of pinguins habitat in Antarcitica.</title>
        <authorList>
            <person name="He R.-H."/>
        </authorList>
    </citation>
    <scope>NUCLEOTIDE SEQUENCE [LARGE SCALE GENOMIC DNA]</scope>
    <source>
        <strain evidence="10 11">E01020</strain>
    </source>
</reference>
<dbReference type="InterPro" id="IPR017871">
    <property type="entry name" value="ABC_transporter-like_CS"/>
</dbReference>
<keyword evidence="6 7" id="KW-0472">Membrane</keyword>
<dbReference type="Gene3D" id="1.20.1560.10">
    <property type="entry name" value="ABC transporter type 1, transmembrane domain"/>
    <property type="match status" value="1"/>
</dbReference>
<evidence type="ECO:0000259" key="8">
    <source>
        <dbReference type="PROSITE" id="PS50893"/>
    </source>
</evidence>
<dbReference type="PROSITE" id="PS00211">
    <property type="entry name" value="ABC_TRANSPORTER_1"/>
    <property type="match status" value="1"/>
</dbReference>
<dbReference type="PROSITE" id="PS50929">
    <property type="entry name" value="ABC_TM1F"/>
    <property type="match status" value="1"/>
</dbReference>
<dbReference type="PANTHER" id="PTHR43394">
    <property type="entry name" value="ATP-DEPENDENT PERMEASE MDL1, MITOCHONDRIAL"/>
    <property type="match status" value="1"/>
</dbReference>
<dbReference type="InterPro" id="IPR027417">
    <property type="entry name" value="P-loop_NTPase"/>
</dbReference>
<keyword evidence="3" id="KW-0547">Nucleotide-binding</keyword>
<comment type="caution">
    <text evidence="10">The sequence shown here is derived from an EMBL/GenBank/DDBJ whole genome shotgun (WGS) entry which is preliminary data.</text>
</comment>
<evidence type="ECO:0000256" key="2">
    <source>
        <dbReference type="ARBA" id="ARBA00022692"/>
    </source>
</evidence>